<sequence length="1549" mass="168369">MSFFFGKSKKSVPPSQGLPPANRNIHTSDGTAGSSQPKETDPRKAQSPPPNVGANGSLNSLNGPSNPAPGPPGAPQGPNAPQPPFARRDRSGSELGPRPPQMRPPPHADLYPWSQKPLTFQTPQANPFPRYGAAVNSIASKDGDIYLMGGLINGESVRGDLWMVEAGPGNLQCYPIATVSEGPGPRVGHASLLVGNAFIVFGGDTKQEDTDVLDDTLYLLNTTSRQWSRASPPGTRPAGRYGHTLNILGSKIYIFGGQVEGSFYNDLIAFDLNALQNPSNQWDFLIPNTAISSQSSVPPARTNHTMISYNDTLYLFGGTDGSQWFNDVWTYDPKTNKWTEQDCIGYIPAPREGHSAALVNDVMYVFGGRTEHGDDLGDLAAFRIPLRRWYTFQNMGPSPSPRSGHSMTAFGKQIVVLAGEPSTAPRDTAELSMAYVLDTAKIKYPNDAPASQPKGAQPTSPTRHVSDPLRNVVAARSVSREGTAQQQRGESPKEGMIGGPVQRPDMQNSRLPRASVGPVAMGQGPNGPPPTNQAPNPRQNGMTPPNLGPGPGPGLGPGPGPRGKPGPPPNEQTLRQPGPVGPEQIRQIPPEAAATPQSIPMRSDSKEAPRTNREQSPGSHGRRTPNQPVSKAKAMEAGEAAPLVGAAVARQRSQRSQRAHSSVDGSEDASLARSGSRSHLEHRHSKSFAEEPHSPNITPHHEALMKELEAVKSKNAWYASELALAKKAGYGTSSSPTIDERATMNFADEDRPLMEAFMTMRTELMKMQQSMEQQAKLTAQKIAEVEHQRDAAVTEAAYARAKLAAHGGSQRSTPQLDSVRDSDEAERSTDISRRLALSLAATNEHKAKLETIARDLEAERRAREAAEEAAEAAQTRLDELSSSRNPGEIEALRAELHDTQRFARAEAGRRSELEQKLRMLEVDHKDLQEKHKDVTTQMSEHVSSLSTLEAAVAASSSTAALYERQLEEERRNRDELENKLASLRSEHEERNQELETTTRRLREAEELAETHAKEANTHRQALMTGLAKISRPDSAVTRDASVEERVIALQEAADEANKLAKANEEAAEAAAQKLRSAEERIAGLEAYQEQSSREGLSIRRQLQAALRDLRGHETDNRELRTQLETHQRDANALAVQHGALKDLLGERGIDISNARRSPAFDPSGSRNGSPEAGRNRELEQHLAAAHKAHEDTKLMFESREQEAEKAYRERLEQLENDYQSLVTYVKGTERMLKRMKEELIKYKTANQRLSSELEASRDGKRSVGSNNTDATEWAAERDATQNAINEMKAHMASQIQLLESNMASVRADLESAQKERDDQKTSHDELIRSIEKQEKELADLKAENSHLETRALDAEHHVTMLLDQVNQSVNNYRRASQIPAGINTNNSNAATNANGNASSTHASTHNRELSGHSNITDSSSHGDEHDETRGSLALDNLASELESLKAQWQSQQRNYRLSDRFDFERTPTRDNHGGSGNADTGLGLGESIANWRAGGSNTSSVIGASPAPTNTTHGATTTNPATTAAQAAAMSAGSSGGAAATNSTVGREM</sequence>
<gene>
    <name evidence="1" type="primary">KEL2</name>
    <name evidence="1" type="ORF">H2198_001658</name>
</gene>
<evidence type="ECO:0000313" key="1">
    <source>
        <dbReference type="EMBL" id="KAJ9661906.1"/>
    </source>
</evidence>
<accession>A0ACC3AG90</accession>
<evidence type="ECO:0000313" key="2">
    <source>
        <dbReference type="Proteomes" id="UP001172386"/>
    </source>
</evidence>
<dbReference type="EMBL" id="JAPDRQ010000019">
    <property type="protein sequence ID" value="KAJ9661906.1"/>
    <property type="molecule type" value="Genomic_DNA"/>
</dbReference>
<comment type="caution">
    <text evidence="1">The sequence shown here is derived from an EMBL/GenBank/DDBJ whole genome shotgun (WGS) entry which is preliminary data.</text>
</comment>
<organism evidence="1 2">
    <name type="scientific">Neophaeococcomyces mojaviensis</name>
    <dbReference type="NCBI Taxonomy" id="3383035"/>
    <lineage>
        <taxon>Eukaryota</taxon>
        <taxon>Fungi</taxon>
        <taxon>Dikarya</taxon>
        <taxon>Ascomycota</taxon>
        <taxon>Pezizomycotina</taxon>
        <taxon>Eurotiomycetes</taxon>
        <taxon>Chaetothyriomycetidae</taxon>
        <taxon>Chaetothyriales</taxon>
        <taxon>Chaetothyriales incertae sedis</taxon>
        <taxon>Neophaeococcomyces</taxon>
    </lineage>
</organism>
<keyword evidence="2" id="KW-1185">Reference proteome</keyword>
<proteinExistence type="predicted"/>
<name>A0ACC3AG90_9EURO</name>
<protein>
    <submittedName>
        <fullName evidence="1">Negative regulator of mitotic exit</fullName>
    </submittedName>
</protein>
<reference evidence="1" key="1">
    <citation type="submission" date="2022-10" db="EMBL/GenBank/DDBJ databases">
        <title>Culturing micro-colonial fungi from biological soil crusts in the Mojave desert and describing Neophaeococcomyces mojavensis, and introducing the new genera and species Taxawa tesnikishii.</title>
        <authorList>
            <person name="Kurbessoian T."/>
            <person name="Stajich J.E."/>
        </authorList>
    </citation>
    <scope>NUCLEOTIDE SEQUENCE</scope>
    <source>
        <strain evidence="1">JES_112</strain>
    </source>
</reference>
<dbReference type="Proteomes" id="UP001172386">
    <property type="component" value="Unassembled WGS sequence"/>
</dbReference>